<proteinExistence type="predicted"/>
<gene>
    <name evidence="2" type="ORF">FM125_11335</name>
</gene>
<feature type="domain" description="NYN" evidence="1">
    <location>
        <begin position="6"/>
        <end position="137"/>
    </location>
</feature>
<organism evidence="2 3">
    <name type="scientific">Micrococcus lylae</name>
    <dbReference type="NCBI Taxonomy" id="1273"/>
    <lineage>
        <taxon>Bacteria</taxon>
        <taxon>Bacillati</taxon>
        <taxon>Actinomycetota</taxon>
        <taxon>Actinomycetes</taxon>
        <taxon>Micrococcales</taxon>
        <taxon>Micrococcaceae</taxon>
        <taxon>Micrococcus</taxon>
    </lineage>
</organism>
<dbReference type="RefSeq" id="WP_087134693.1">
    <property type="nucleotide sequence ID" value="NZ_FUKP01000072.1"/>
</dbReference>
<evidence type="ECO:0000313" key="2">
    <source>
        <dbReference type="EMBL" id="SJN36980.1"/>
    </source>
</evidence>
<dbReference type="Gene3D" id="3.40.50.1010">
    <property type="entry name" value="5'-nuclease"/>
    <property type="match status" value="1"/>
</dbReference>
<dbReference type="InterPro" id="IPR021139">
    <property type="entry name" value="NYN"/>
</dbReference>
<dbReference type="AlphaFoldDB" id="A0A1R4JY14"/>
<dbReference type="EMBL" id="FUKP01000072">
    <property type="protein sequence ID" value="SJN36980.1"/>
    <property type="molecule type" value="Genomic_DNA"/>
</dbReference>
<dbReference type="Proteomes" id="UP000196230">
    <property type="component" value="Unassembled WGS sequence"/>
</dbReference>
<protein>
    <recommendedName>
        <fullName evidence="1">NYN domain-containing protein</fullName>
    </recommendedName>
</protein>
<name>A0A1R4JY14_9MICC</name>
<sequence>MTERQTYLLVDGENIDATLGTSILQRRPHPEERPRWNRVREFIEDEWEQPVTALFFLAIDGEVPLAFVQALLAMGYQPVMLRGAGKVVDLGIQRTAEALTERDGDVVLASHDVDFLPQMTALAEDEDRRVALMGFNEFIAGGLREIPGMEVWDMEHDVQAFDAPLPRMRVIDIEDFDPFEFL</sequence>
<dbReference type="GO" id="GO:0004540">
    <property type="term" value="F:RNA nuclease activity"/>
    <property type="evidence" value="ECO:0007669"/>
    <property type="project" value="InterPro"/>
</dbReference>
<reference evidence="2 3" key="1">
    <citation type="submission" date="2017-02" db="EMBL/GenBank/DDBJ databases">
        <authorList>
            <person name="Peterson S.W."/>
        </authorList>
    </citation>
    <scope>NUCLEOTIDE SEQUENCE [LARGE SCALE GENOMIC DNA]</scope>
    <source>
        <strain evidence="2 3">2B3F</strain>
    </source>
</reference>
<evidence type="ECO:0000259" key="1">
    <source>
        <dbReference type="Pfam" id="PF01936"/>
    </source>
</evidence>
<evidence type="ECO:0000313" key="3">
    <source>
        <dbReference type="Proteomes" id="UP000196230"/>
    </source>
</evidence>
<dbReference type="Pfam" id="PF01936">
    <property type="entry name" value="NYN"/>
    <property type="match status" value="1"/>
</dbReference>
<accession>A0A1R4JY14</accession>